<dbReference type="Proteomes" id="UP000576082">
    <property type="component" value="Unassembled WGS sequence"/>
</dbReference>
<accession>A0A7X9S267</accession>
<dbReference type="EMBL" id="JABANE010000212">
    <property type="protein sequence ID" value="NME72802.1"/>
    <property type="molecule type" value="Genomic_DNA"/>
</dbReference>
<reference evidence="1 2" key="1">
    <citation type="submission" date="2020-04" db="EMBL/GenBank/DDBJ databases">
        <title>Flammeovirga sp. SR4, a novel species isolated from seawater.</title>
        <authorList>
            <person name="Wang X."/>
        </authorList>
    </citation>
    <scope>NUCLEOTIDE SEQUENCE [LARGE SCALE GENOMIC DNA]</scope>
    <source>
        <strain evidence="1 2">ATCC 23126</strain>
    </source>
</reference>
<comment type="caution">
    <text evidence="1">The sequence shown here is derived from an EMBL/GenBank/DDBJ whole genome shotgun (WGS) entry which is preliminary data.</text>
</comment>
<sequence length="110" mass="13149">MIRNLYQIDKHRISKIEYENDPDDLDDDAEYWLEIKVDDRQEIVPILEEHDFDKLILKDFVRPSKLKNIRLTSQTMVLNLPICNSDNIYIQETLTLMISRIRSSQVFSVH</sequence>
<name>A0A7X9S267_9BACT</name>
<proteinExistence type="predicted"/>
<organism evidence="1 2">
    <name type="scientific">Flammeovirga aprica JL-4</name>
    <dbReference type="NCBI Taxonomy" id="694437"/>
    <lineage>
        <taxon>Bacteria</taxon>
        <taxon>Pseudomonadati</taxon>
        <taxon>Bacteroidota</taxon>
        <taxon>Cytophagia</taxon>
        <taxon>Cytophagales</taxon>
        <taxon>Flammeovirgaceae</taxon>
        <taxon>Flammeovirga</taxon>
    </lineage>
</organism>
<gene>
    <name evidence="1" type="ORF">HHU12_32900</name>
</gene>
<protein>
    <submittedName>
        <fullName evidence="1">Uncharacterized protein</fullName>
    </submittedName>
</protein>
<keyword evidence="2" id="KW-1185">Reference proteome</keyword>
<dbReference type="AlphaFoldDB" id="A0A7X9S267"/>
<evidence type="ECO:0000313" key="1">
    <source>
        <dbReference type="EMBL" id="NME72802.1"/>
    </source>
</evidence>
<evidence type="ECO:0000313" key="2">
    <source>
        <dbReference type="Proteomes" id="UP000576082"/>
    </source>
</evidence>
<dbReference type="RefSeq" id="WP_169660971.1">
    <property type="nucleotide sequence ID" value="NZ_JABANE010000212.1"/>
</dbReference>